<dbReference type="AlphaFoldDB" id="A0A498J5G3"/>
<evidence type="ECO:0000313" key="3">
    <source>
        <dbReference type="Proteomes" id="UP000290289"/>
    </source>
</evidence>
<keyword evidence="3" id="KW-1185">Reference proteome</keyword>
<gene>
    <name evidence="2" type="ORF">DVH24_006823</name>
</gene>
<organism evidence="2 3">
    <name type="scientific">Malus domestica</name>
    <name type="common">Apple</name>
    <name type="synonym">Pyrus malus</name>
    <dbReference type="NCBI Taxonomy" id="3750"/>
    <lineage>
        <taxon>Eukaryota</taxon>
        <taxon>Viridiplantae</taxon>
        <taxon>Streptophyta</taxon>
        <taxon>Embryophyta</taxon>
        <taxon>Tracheophyta</taxon>
        <taxon>Spermatophyta</taxon>
        <taxon>Magnoliopsida</taxon>
        <taxon>eudicotyledons</taxon>
        <taxon>Gunneridae</taxon>
        <taxon>Pentapetalae</taxon>
        <taxon>rosids</taxon>
        <taxon>fabids</taxon>
        <taxon>Rosales</taxon>
        <taxon>Rosaceae</taxon>
        <taxon>Amygdaloideae</taxon>
        <taxon>Maleae</taxon>
        <taxon>Malus</taxon>
    </lineage>
</organism>
<accession>A0A498J5G3</accession>
<protein>
    <submittedName>
        <fullName evidence="2">Uncharacterized protein</fullName>
    </submittedName>
</protein>
<proteinExistence type="predicted"/>
<reference evidence="2 3" key="1">
    <citation type="submission" date="2018-10" db="EMBL/GenBank/DDBJ databases">
        <title>A high-quality apple genome assembly.</title>
        <authorList>
            <person name="Hu J."/>
        </authorList>
    </citation>
    <scope>NUCLEOTIDE SEQUENCE [LARGE SCALE GENOMIC DNA]</scope>
    <source>
        <strain evidence="3">cv. HFTH1</strain>
        <tissue evidence="2">Young leaf</tissue>
    </source>
</reference>
<feature type="compositionally biased region" description="Basic and acidic residues" evidence="1">
    <location>
        <begin position="75"/>
        <end position="89"/>
    </location>
</feature>
<sequence>MPIAGPDDITVLPSPPKVNRPLCLLCGLTELPLPLSVKYIVVLKTKKIISLLLVGVGSKNRKPKKTENQTGPRPKKTEPKKNRTETVKPNRTEFDQFGFGF</sequence>
<evidence type="ECO:0000256" key="1">
    <source>
        <dbReference type="SAM" id="MobiDB-lite"/>
    </source>
</evidence>
<dbReference type="Proteomes" id="UP000290289">
    <property type="component" value="Chromosome 8"/>
</dbReference>
<evidence type="ECO:0000313" key="2">
    <source>
        <dbReference type="EMBL" id="RXH90878.1"/>
    </source>
</evidence>
<dbReference type="EMBL" id="RDQH01000334">
    <property type="protein sequence ID" value="RXH90878.1"/>
    <property type="molecule type" value="Genomic_DNA"/>
</dbReference>
<name>A0A498J5G3_MALDO</name>
<feature type="region of interest" description="Disordered" evidence="1">
    <location>
        <begin position="59"/>
        <end position="89"/>
    </location>
</feature>
<comment type="caution">
    <text evidence="2">The sequence shown here is derived from an EMBL/GenBank/DDBJ whole genome shotgun (WGS) entry which is preliminary data.</text>
</comment>